<dbReference type="Gene3D" id="3.40.630.30">
    <property type="match status" value="1"/>
</dbReference>
<evidence type="ECO:0000313" key="8">
    <source>
        <dbReference type="Proteomes" id="UP000016587"/>
    </source>
</evidence>
<evidence type="ECO:0000256" key="5">
    <source>
        <dbReference type="SAM" id="MobiDB-lite"/>
    </source>
</evidence>
<dbReference type="KEGG" id="dgg:DGI_0333"/>
<evidence type="ECO:0000256" key="3">
    <source>
        <dbReference type="ARBA" id="ARBA00022679"/>
    </source>
</evidence>
<proteinExistence type="inferred from homology"/>
<dbReference type="InterPro" id="IPR006464">
    <property type="entry name" value="AcTrfase_RimI/Ard1"/>
</dbReference>
<feature type="region of interest" description="Disordered" evidence="5">
    <location>
        <begin position="152"/>
        <end position="174"/>
    </location>
</feature>
<dbReference type="eggNOG" id="COG0456">
    <property type="taxonomic scope" value="Bacteria"/>
</dbReference>
<dbReference type="Proteomes" id="UP000016587">
    <property type="component" value="Chromosome"/>
</dbReference>
<dbReference type="EMBL" id="CP006585">
    <property type="protein sequence ID" value="AGW12259.1"/>
    <property type="molecule type" value="Genomic_DNA"/>
</dbReference>
<dbReference type="AlphaFoldDB" id="T2G7U1"/>
<dbReference type="SUPFAM" id="SSF55729">
    <property type="entry name" value="Acyl-CoA N-acyltransferases (Nat)"/>
    <property type="match status" value="1"/>
</dbReference>
<accession>T2G7U1</accession>
<protein>
    <submittedName>
        <fullName evidence="7">Putative ribosomal-protein-alanine acetyltransferase</fullName>
    </submittedName>
</protein>
<comment type="similarity">
    <text evidence="1">Belongs to the acetyltransferase family. RimI subfamily.</text>
</comment>
<evidence type="ECO:0000256" key="4">
    <source>
        <dbReference type="ARBA" id="ARBA00023315"/>
    </source>
</evidence>
<reference evidence="7 8" key="1">
    <citation type="journal article" date="2013" name="J. Bacteriol.">
        <title>Roles of HynAB and Ech, the only two hydrogenases found in the model sulfate reducer Desulfovibrio gigas.</title>
        <authorList>
            <person name="Morais-Silva F.O."/>
            <person name="Santos C.I."/>
            <person name="Rodrigues R."/>
            <person name="Pereira I.A."/>
            <person name="Rodrigues-Pousada C."/>
        </authorList>
    </citation>
    <scope>NUCLEOTIDE SEQUENCE [LARGE SCALE GENOMIC DNA]</scope>
    <source>
        <strain evidence="8">ATCC 19364 / DSM 1382 / NCIMB 9332 / VKM B-1759</strain>
    </source>
</reference>
<name>T2G7U1_MEGG1</name>
<dbReference type="HOGENOM" id="CLU_013985_23_1_7"/>
<feature type="domain" description="N-acetyltransferase" evidence="6">
    <location>
        <begin position="1"/>
        <end position="145"/>
    </location>
</feature>
<dbReference type="Pfam" id="PF00583">
    <property type="entry name" value="Acetyltransf_1"/>
    <property type="match status" value="1"/>
</dbReference>
<evidence type="ECO:0000256" key="1">
    <source>
        <dbReference type="ARBA" id="ARBA00005395"/>
    </source>
</evidence>
<evidence type="ECO:0000259" key="6">
    <source>
        <dbReference type="PROSITE" id="PS51186"/>
    </source>
</evidence>
<evidence type="ECO:0000256" key="2">
    <source>
        <dbReference type="ARBA" id="ARBA00022490"/>
    </source>
</evidence>
<dbReference type="InterPro" id="IPR000182">
    <property type="entry name" value="GNAT_dom"/>
</dbReference>
<organism evidence="7 8">
    <name type="scientific">Megalodesulfovibrio gigas (strain ATCC 19364 / DSM 1382 / NCIMB 9332 / VKM B-1759)</name>
    <name type="common">Desulfovibrio gigas</name>
    <dbReference type="NCBI Taxonomy" id="1121448"/>
    <lineage>
        <taxon>Bacteria</taxon>
        <taxon>Pseudomonadati</taxon>
        <taxon>Thermodesulfobacteriota</taxon>
        <taxon>Desulfovibrionia</taxon>
        <taxon>Desulfovibrionales</taxon>
        <taxon>Desulfovibrionaceae</taxon>
        <taxon>Megalodesulfovibrio</taxon>
    </lineage>
</organism>
<dbReference type="PROSITE" id="PS51186">
    <property type="entry name" value="GNAT"/>
    <property type="match status" value="1"/>
</dbReference>
<dbReference type="PANTHER" id="PTHR43420:SF44">
    <property type="entry name" value="ACETYLTRANSFERASE YPEA"/>
    <property type="match status" value="1"/>
</dbReference>
<keyword evidence="8" id="KW-1185">Reference proteome</keyword>
<dbReference type="InterPro" id="IPR016181">
    <property type="entry name" value="Acyl_CoA_acyltransferase"/>
</dbReference>
<dbReference type="NCBIfam" id="TIGR01575">
    <property type="entry name" value="rimI"/>
    <property type="match status" value="1"/>
</dbReference>
<gene>
    <name evidence="7" type="ORF">DGI_0333</name>
</gene>
<dbReference type="STRING" id="1121448.DGI_0333"/>
<sequence length="174" mass="19178">MTLERLGPTDVLQLAALERICFACPWSEAQYAQLLEDSRVRVVGASHGDVLVAYCSFYHAGDEMEILNLATAPDWRRRGLGRRLLAFVLRIGQQMGIEQVVLEVRVTNTAARALYDGMGFVQVGVRKGYYPDTGEDALVLVRALHGADGHSTCNDHRGIHEKADGGKLEDVQNP</sequence>
<keyword evidence="2" id="KW-0963">Cytoplasm</keyword>
<keyword evidence="3 7" id="KW-0808">Transferase</keyword>
<dbReference type="InterPro" id="IPR050680">
    <property type="entry name" value="YpeA/RimI_acetyltransf"/>
</dbReference>
<evidence type="ECO:0000313" key="7">
    <source>
        <dbReference type="EMBL" id="AGW12259.1"/>
    </source>
</evidence>
<dbReference type="PANTHER" id="PTHR43420">
    <property type="entry name" value="ACETYLTRANSFERASE"/>
    <property type="match status" value="1"/>
</dbReference>
<keyword evidence="4" id="KW-0012">Acyltransferase</keyword>
<dbReference type="PATRIC" id="fig|1121448.10.peg.337"/>
<reference evidence="8" key="2">
    <citation type="submission" date="2013-07" db="EMBL/GenBank/DDBJ databases">
        <authorList>
            <person name="Morais-Silva F.O."/>
            <person name="Rezende A.M."/>
            <person name="Pimentel C."/>
            <person name="Resende D.M."/>
            <person name="Santos C.I."/>
            <person name="Clemente C."/>
            <person name="de Oliveira L.M."/>
            <person name="da Silva S.M."/>
            <person name="Costa D.A."/>
            <person name="Varela-Raposo A."/>
            <person name="Horacio E.C.A."/>
            <person name="Matos M."/>
            <person name="Flores O."/>
            <person name="Ruiz J.C."/>
            <person name="Rodrigues-Pousada C."/>
        </authorList>
    </citation>
    <scope>NUCLEOTIDE SEQUENCE [LARGE SCALE GENOMIC DNA]</scope>
    <source>
        <strain evidence="8">ATCC 19364 / DSM 1382 / NCIMB 9332 / VKM B-1759</strain>
    </source>
</reference>
<dbReference type="GO" id="GO:0008080">
    <property type="term" value="F:N-acetyltransferase activity"/>
    <property type="evidence" value="ECO:0007669"/>
    <property type="project" value="InterPro"/>
</dbReference>